<gene>
    <name evidence="2" type="ORF">ACFOSV_13625</name>
</gene>
<dbReference type="Proteomes" id="UP001595805">
    <property type="component" value="Unassembled WGS sequence"/>
</dbReference>
<dbReference type="RefSeq" id="WP_377906570.1">
    <property type="nucleotide sequence ID" value="NZ_JBHRZS010000007.1"/>
</dbReference>
<evidence type="ECO:0000313" key="2">
    <source>
        <dbReference type="EMBL" id="MFC3881228.1"/>
    </source>
</evidence>
<keyword evidence="3" id="KW-1185">Reference proteome</keyword>
<evidence type="ECO:0008006" key="4">
    <source>
        <dbReference type="Google" id="ProtNLM"/>
    </source>
</evidence>
<dbReference type="EMBL" id="JBHRZS010000007">
    <property type="protein sequence ID" value="MFC3881228.1"/>
    <property type="molecule type" value="Genomic_DNA"/>
</dbReference>
<evidence type="ECO:0000313" key="3">
    <source>
        <dbReference type="Proteomes" id="UP001595805"/>
    </source>
</evidence>
<proteinExistence type="predicted"/>
<protein>
    <recommendedName>
        <fullName evidence="4">Lipocalin-like domain-containing protein</fullName>
    </recommendedName>
</protein>
<name>A0ABV8ATD9_9BACT</name>
<sequence>MKTTKSIFTCVLLLIASLSFAAQADSPEYFEGKWNVTIYGTPEGDATIPMRFETKDGVTKGYFIGDPSGVESEMSSVNIIDGVLNAAFNITGYDVNISMSKVDDDNTSGSLLGMFNLEGARVKE</sequence>
<feature type="chain" id="PRO_5046398643" description="Lipocalin-like domain-containing protein" evidence="1">
    <location>
        <begin position="22"/>
        <end position="124"/>
    </location>
</feature>
<evidence type="ECO:0000256" key="1">
    <source>
        <dbReference type="SAM" id="SignalP"/>
    </source>
</evidence>
<keyword evidence="1" id="KW-0732">Signal</keyword>
<organism evidence="2 3">
    <name type="scientific">Algoriphagus namhaensis</name>
    <dbReference type="NCBI Taxonomy" id="915353"/>
    <lineage>
        <taxon>Bacteria</taxon>
        <taxon>Pseudomonadati</taxon>
        <taxon>Bacteroidota</taxon>
        <taxon>Cytophagia</taxon>
        <taxon>Cytophagales</taxon>
        <taxon>Cyclobacteriaceae</taxon>
        <taxon>Algoriphagus</taxon>
    </lineage>
</organism>
<comment type="caution">
    <text evidence="2">The sequence shown here is derived from an EMBL/GenBank/DDBJ whole genome shotgun (WGS) entry which is preliminary data.</text>
</comment>
<accession>A0ABV8ATD9</accession>
<feature type="signal peptide" evidence="1">
    <location>
        <begin position="1"/>
        <end position="21"/>
    </location>
</feature>
<reference evidence="3" key="1">
    <citation type="journal article" date="2019" name="Int. J. Syst. Evol. Microbiol.">
        <title>The Global Catalogue of Microorganisms (GCM) 10K type strain sequencing project: providing services to taxonomists for standard genome sequencing and annotation.</title>
        <authorList>
            <consortium name="The Broad Institute Genomics Platform"/>
            <consortium name="The Broad Institute Genome Sequencing Center for Infectious Disease"/>
            <person name="Wu L."/>
            <person name="Ma J."/>
        </authorList>
    </citation>
    <scope>NUCLEOTIDE SEQUENCE [LARGE SCALE GENOMIC DNA]</scope>
    <source>
        <strain evidence="3">CCUG 60523</strain>
    </source>
</reference>